<comment type="caution">
    <text evidence="2">The sequence shown here is derived from an EMBL/GenBank/DDBJ whole genome shotgun (WGS) entry which is preliminary data.</text>
</comment>
<keyword evidence="1" id="KW-0812">Transmembrane</keyword>
<dbReference type="EMBL" id="QHKM01000003">
    <property type="protein sequence ID" value="RAK67080.1"/>
    <property type="molecule type" value="Genomic_DNA"/>
</dbReference>
<evidence type="ECO:0000313" key="3">
    <source>
        <dbReference type="Proteomes" id="UP000248553"/>
    </source>
</evidence>
<gene>
    <name evidence="2" type="ORF">DLM85_12850</name>
</gene>
<dbReference type="AlphaFoldDB" id="A0A328BIG5"/>
<keyword evidence="1" id="KW-1133">Transmembrane helix</keyword>
<feature type="transmembrane region" description="Helical" evidence="1">
    <location>
        <begin position="95"/>
        <end position="120"/>
    </location>
</feature>
<keyword evidence="3" id="KW-1185">Reference proteome</keyword>
<feature type="transmembrane region" description="Helical" evidence="1">
    <location>
        <begin position="50"/>
        <end position="75"/>
    </location>
</feature>
<dbReference type="Proteomes" id="UP000248553">
    <property type="component" value="Unassembled WGS sequence"/>
</dbReference>
<accession>A0A328BIG5</accession>
<organism evidence="2 3">
    <name type="scientific">Hymenobacter edaphi</name>
    <dbReference type="NCBI Taxonomy" id="2211146"/>
    <lineage>
        <taxon>Bacteria</taxon>
        <taxon>Pseudomonadati</taxon>
        <taxon>Bacteroidota</taxon>
        <taxon>Cytophagia</taxon>
        <taxon>Cytophagales</taxon>
        <taxon>Hymenobacteraceae</taxon>
        <taxon>Hymenobacter</taxon>
    </lineage>
</organism>
<name>A0A328BIG5_9BACT</name>
<proteinExistence type="predicted"/>
<evidence type="ECO:0000313" key="2">
    <source>
        <dbReference type="EMBL" id="RAK67080.1"/>
    </source>
</evidence>
<evidence type="ECO:0000256" key="1">
    <source>
        <dbReference type="SAM" id="Phobius"/>
    </source>
</evidence>
<keyword evidence="1" id="KW-0472">Membrane</keyword>
<feature type="transmembrane region" description="Helical" evidence="1">
    <location>
        <begin position="16"/>
        <end position="38"/>
    </location>
</feature>
<sequence>MCAFPLISPSATLRQWLLRSMSCTILCFVLVAGVWYVGESFLLDVHPASGFRLFVLLLVHIGMTMLLGRQVAAFGTLYDETARHSPWHLKLAAQIWVALLLLLTRMWLLTDFALLLFWLLGASSRATNQPWF</sequence>
<reference evidence="3" key="1">
    <citation type="submission" date="2018-05" db="EMBL/GenBank/DDBJ databases">
        <authorList>
            <person name="Nie L."/>
        </authorList>
    </citation>
    <scope>NUCLEOTIDE SEQUENCE [LARGE SCALE GENOMIC DNA]</scope>
    <source>
        <strain evidence="3">NL</strain>
    </source>
</reference>
<protein>
    <submittedName>
        <fullName evidence="2">Uncharacterized protein</fullName>
    </submittedName>
</protein>